<dbReference type="RefSeq" id="WP_096443027.1">
    <property type="nucleotide sequence ID" value="NZ_NWTN01000006.1"/>
</dbReference>
<organism evidence="2 3">
    <name type="scientific">Vibrio mediterranei</name>
    <dbReference type="NCBI Taxonomy" id="689"/>
    <lineage>
        <taxon>Bacteria</taxon>
        <taxon>Pseudomonadati</taxon>
        <taxon>Pseudomonadota</taxon>
        <taxon>Gammaproteobacteria</taxon>
        <taxon>Vibrionales</taxon>
        <taxon>Vibrionaceae</taxon>
        <taxon>Vibrio</taxon>
    </lineage>
</organism>
<reference evidence="2 3" key="1">
    <citation type="submission" date="2017-09" db="EMBL/GenBank/DDBJ databases">
        <authorList>
            <person name="Girard L."/>
            <person name="Lami R."/>
            <person name="Suzuki M."/>
            <person name="Baudart J."/>
        </authorList>
    </citation>
    <scope>NUCLEOTIDE SEQUENCE [LARGE SCALE GENOMIC DNA]</scope>
    <source>
        <strain evidence="2 3">17LN0615E</strain>
    </source>
</reference>
<evidence type="ECO:0000313" key="3">
    <source>
        <dbReference type="Proteomes" id="UP000238163"/>
    </source>
</evidence>
<reference evidence="2 3" key="2">
    <citation type="submission" date="2018-03" db="EMBL/GenBank/DDBJ databases">
        <title>Genetic Diversity and Phenotypic Plasticity of AHL Mediated Quorum Sensing in Environmental Strains of Vibrio mediterranei.</title>
        <authorList>
            <person name="Lantoine F."/>
            <person name="Vouve F."/>
        </authorList>
    </citation>
    <scope>NUCLEOTIDE SEQUENCE [LARGE SCALE GENOMIC DNA]</scope>
    <source>
        <strain evidence="2 3">17LN0615E</strain>
    </source>
</reference>
<evidence type="ECO:0000313" key="2">
    <source>
        <dbReference type="EMBL" id="PRQ67383.1"/>
    </source>
</evidence>
<dbReference type="EMBL" id="NWTN01000006">
    <property type="protein sequence ID" value="PRQ67383.1"/>
    <property type="molecule type" value="Genomic_DNA"/>
</dbReference>
<gene>
    <name evidence="2" type="ORF">COR51_12510</name>
</gene>
<comment type="caution">
    <text evidence="2">The sequence shown here is derived from an EMBL/GenBank/DDBJ whole genome shotgun (WGS) entry which is preliminary data.</text>
</comment>
<sequence>MTLNLTKQTLASSIGLILALSTSSVIASEQALPYGNYYHSFDNVKGRNMEEKGFIIDIKGKLVYDGPICSFDFNTNHIFNVNFEEIQLTNAQNFTTATESIELNLNGNGCDMAFFNITTGGRKAHKGPTDDKGPAHDLWIDQYGHHWFTLGGDHGVIFATVLNKQDQKVTADVVDQNTGDIKISNAHRIETANAEADWLRVKEFATNNALTLTTIMKVDHRKFSIWNHTEDFEFTDKAMTFTTKIL</sequence>
<feature type="signal peptide" evidence="1">
    <location>
        <begin position="1"/>
        <end position="27"/>
    </location>
</feature>
<protein>
    <submittedName>
        <fullName evidence="2">Uncharacterized protein</fullName>
    </submittedName>
</protein>
<feature type="chain" id="PRO_5045186436" evidence="1">
    <location>
        <begin position="28"/>
        <end position="246"/>
    </location>
</feature>
<accession>A0ABX5DDW2</accession>
<dbReference type="Proteomes" id="UP000238163">
    <property type="component" value="Unassembled WGS sequence"/>
</dbReference>
<name>A0ABX5DDW2_9VIBR</name>
<keyword evidence="3" id="KW-1185">Reference proteome</keyword>
<keyword evidence="1" id="KW-0732">Signal</keyword>
<proteinExistence type="predicted"/>
<evidence type="ECO:0000256" key="1">
    <source>
        <dbReference type="SAM" id="SignalP"/>
    </source>
</evidence>